<dbReference type="EC" id="4.3.1.4" evidence="7"/>
<keyword evidence="16" id="KW-0511">Multifunctional enzyme</keyword>
<keyword evidence="15" id="KW-0456">Lyase</keyword>
<evidence type="ECO:0000256" key="14">
    <source>
        <dbReference type="ARBA" id="ARBA00023212"/>
    </source>
</evidence>
<dbReference type="PANTHER" id="PTHR12234">
    <property type="entry name" value="FORMIMINOTRANSFERASE-CYCLODEAMINASE"/>
    <property type="match status" value="1"/>
</dbReference>
<evidence type="ECO:0000256" key="12">
    <source>
        <dbReference type="ARBA" id="ARBA00022954"/>
    </source>
</evidence>
<keyword evidence="14" id="KW-0206">Cytoskeleton</keyword>
<comment type="caution">
    <text evidence="23">The sequence shown here is derived from an EMBL/GenBank/DDBJ whole genome shotgun (WGS) entry which is preliminary data.</text>
</comment>
<accession>A0A538TSZ5</accession>
<evidence type="ECO:0000256" key="19">
    <source>
        <dbReference type="ARBA" id="ARBA00030029"/>
    </source>
</evidence>
<reference evidence="23 24" key="1">
    <citation type="journal article" date="2019" name="Nat. Microbiol.">
        <title>Mediterranean grassland soil C-N compound turnover is dependent on rainfall and depth, and is mediated by genomically divergent microorganisms.</title>
        <authorList>
            <person name="Diamond S."/>
            <person name="Andeer P.F."/>
            <person name="Li Z."/>
            <person name="Crits-Christoph A."/>
            <person name="Burstein D."/>
            <person name="Anantharaman K."/>
            <person name="Lane K.R."/>
            <person name="Thomas B.C."/>
            <person name="Pan C."/>
            <person name="Northen T.R."/>
            <person name="Banfield J.F."/>
        </authorList>
    </citation>
    <scope>NUCLEOTIDE SEQUENCE [LARGE SCALE GENOMIC DNA]</scope>
    <source>
        <strain evidence="23">WS_9</strain>
    </source>
</reference>
<evidence type="ECO:0000256" key="13">
    <source>
        <dbReference type="ARBA" id="ARBA00023034"/>
    </source>
</evidence>
<comment type="similarity">
    <text evidence="5">In the C-terminal section; belongs to the cyclodeaminase/cyclohydrolase family.</text>
</comment>
<sequence>MNELVECVPNFSEGRNKSVVQAIAAEISHDRSIRLLDQEMNADHNRSVITFVGEPEAVLEAVLRGVRKATELIDMRQHRGEHPRMGATDVVPFVPVQSTTLERCVDLARRAGERIGSELQIPVYLYEAAASRPSRQNLADVRRGELEGIAAAIATDPERAPDFGPRAIHPTAGAVAVGARLPLLAFNVNLGTRDVEVAKKIAKAVRFQSGGLRYVKALGFELSERGIVQVSMNLVNTWGTPVHRVFALIREEAERYGVPIVGSEVVGLVSQDALIDVAEHALRLENFSRDQILENRLARHQGAAEQALPEFLGEVASSAPTPGGGSVSALAGALAGALGSMVARLTIGKKRYAEHEEAMRAAESALESFRRELFDLVAEDARAYEAFRAAAKMSQRTPEEIATREAAMRDAARNAASTPLRTAETCVRVLEQLLPIATHGNENAVSDAGVAAWLGRAGAEGAVWNVRINLPELAESERAEFEERARRAAARAEQLHAACVDQARRRLDAAVASA</sequence>
<evidence type="ECO:0000256" key="17">
    <source>
        <dbReference type="ARBA" id="ARBA00025506"/>
    </source>
</evidence>
<dbReference type="EC" id="2.1.2.5" evidence="6"/>
<dbReference type="SUPFAM" id="SSF55116">
    <property type="entry name" value="Formiminotransferase domain of formiminotransferase-cyclodeaminase"/>
    <property type="match status" value="2"/>
</dbReference>
<dbReference type="Proteomes" id="UP000317691">
    <property type="component" value="Unassembled WGS sequence"/>
</dbReference>
<dbReference type="Pfam" id="PF02971">
    <property type="entry name" value="FTCD"/>
    <property type="match status" value="1"/>
</dbReference>
<dbReference type="PANTHER" id="PTHR12234:SF8">
    <property type="entry name" value="FORMIMINOTRANSFERASE-CYCLODEAMINASE"/>
    <property type="match status" value="1"/>
</dbReference>
<dbReference type="InterPro" id="IPR051623">
    <property type="entry name" value="FTCD"/>
</dbReference>
<dbReference type="InterPro" id="IPR037070">
    <property type="entry name" value="Formiminotransferase_C_sf"/>
</dbReference>
<dbReference type="InterPro" id="IPR022384">
    <property type="entry name" value="FormiminoTrfase_cat_dom_sf"/>
</dbReference>
<keyword evidence="13" id="KW-0333">Golgi apparatus</keyword>
<dbReference type="EMBL" id="VBOZ01000008">
    <property type="protein sequence ID" value="TMQ66747.1"/>
    <property type="molecule type" value="Genomic_DNA"/>
</dbReference>
<evidence type="ECO:0000256" key="10">
    <source>
        <dbReference type="ARBA" id="ARBA00022679"/>
    </source>
</evidence>
<comment type="pathway">
    <text evidence="3">Amino-acid degradation; L-histidine degradation into L-glutamate; L-glutamate from N-formimidoyl-L-glutamate (transferase route): step 1/1.</text>
</comment>
<proteinExistence type="inferred from homology"/>
<evidence type="ECO:0000256" key="18">
    <source>
        <dbReference type="ARBA" id="ARBA00025915"/>
    </source>
</evidence>
<dbReference type="GO" id="GO:0030412">
    <property type="term" value="F:formimidoyltetrahydrofolate cyclodeaminase activity"/>
    <property type="evidence" value="ECO:0007669"/>
    <property type="project" value="UniProtKB-EC"/>
</dbReference>
<keyword evidence="12" id="KW-0290">Folate-binding</keyword>
<protein>
    <recommendedName>
        <fullName evidence="8">Formimidoyltransferase-cyclodeaminase</fullName>
        <ecNumber evidence="6">2.1.2.5</ecNumber>
        <ecNumber evidence="7">4.3.1.4</ecNumber>
    </recommendedName>
    <alternativeName>
        <fullName evidence="19">Formiminotransferase-cyclodeaminase</fullName>
    </alternativeName>
</protein>
<dbReference type="InterPro" id="IPR036178">
    <property type="entry name" value="Formintransfe-cycloase-like_sf"/>
</dbReference>
<keyword evidence="20" id="KW-0175">Coiled coil</keyword>
<evidence type="ECO:0000256" key="16">
    <source>
        <dbReference type="ARBA" id="ARBA00023268"/>
    </source>
</evidence>
<keyword evidence="11" id="KW-0369">Histidine metabolism</keyword>
<evidence type="ECO:0000256" key="2">
    <source>
        <dbReference type="ARBA" id="ARBA00004555"/>
    </source>
</evidence>
<evidence type="ECO:0000256" key="6">
    <source>
        <dbReference type="ARBA" id="ARBA00012252"/>
    </source>
</evidence>
<dbReference type="GO" id="GO:0030409">
    <property type="term" value="F:glutamate formimidoyltransferase activity"/>
    <property type="evidence" value="ECO:0007669"/>
    <property type="project" value="UniProtKB-EC"/>
</dbReference>
<evidence type="ECO:0000256" key="15">
    <source>
        <dbReference type="ARBA" id="ARBA00023239"/>
    </source>
</evidence>
<evidence type="ECO:0000256" key="20">
    <source>
        <dbReference type="SAM" id="Coils"/>
    </source>
</evidence>
<dbReference type="UniPathway" id="UPA00379">
    <property type="reaction ID" value="UER00555"/>
</dbReference>
<dbReference type="InterPro" id="IPR013802">
    <property type="entry name" value="Formiminotransferase_C"/>
</dbReference>
<comment type="similarity">
    <text evidence="4">In the N-terminal section; belongs to the formiminotransferase family.</text>
</comment>
<comment type="subunit">
    <text evidence="18">Homooctamer, including four polyglutamate binding sites. The subunits are arranged as a tetramer of dimers, and form a planar ring-shaped structure.</text>
</comment>
<dbReference type="InterPro" id="IPR007044">
    <property type="entry name" value="Cyclodeamin/CycHdrlase"/>
</dbReference>
<dbReference type="Gene3D" id="1.20.120.680">
    <property type="entry name" value="Formiminotetrahydrofolate cyclodeaminase monomer, up-and-down helical bundle"/>
    <property type="match status" value="1"/>
</dbReference>
<evidence type="ECO:0000256" key="8">
    <source>
        <dbReference type="ARBA" id="ARBA00017787"/>
    </source>
</evidence>
<keyword evidence="10 23" id="KW-0808">Transferase</keyword>
<dbReference type="SMART" id="SM01222">
    <property type="entry name" value="FTCD_N"/>
    <property type="match status" value="1"/>
</dbReference>
<evidence type="ECO:0000256" key="7">
    <source>
        <dbReference type="ARBA" id="ARBA00012998"/>
    </source>
</evidence>
<feature type="domain" description="Formiminotransferase N-terminal subdomain" evidence="22">
    <location>
        <begin position="3"/>
        <end position="181"/>
    </location>
</feature>
<dbReference type="AlphaFoldDB" id="A0A538TSZ5"/>
<dbReference type="InterPro" id="IPR004227">
    <property type="entry name" value="Formiminotransferase_cat"/>
</dbReference>
<comment type="subcellular location">
    <subcellularLocation>
        <location evidence="1">Cytoplasm</location>
        <location evidence="1">Cytoskeleton</location>
        <location evidence="1">Microtubule organizing center</location>
        <location evidence="1">Centrosome</location>
        <location evidence="1">Centriole</location>
    </subcellularLocation>
    <subcellularLocation>
        <location evidence="2">Golgi apparatus</location>
    </subcellularLocation>
</comment>
<dbReference type="InterPro" id="IPR037064">
    <property type="entry name" value="Formiminotransferase_N_sf"/>
</dbReference>
<name>A0A538TSZ5_UNCEI</name>
<evidence type="ECO:0000256" key="11">
    <source>
        <dbReference type="ARBA" id="ARBA00022808"/>
    </source>
</evidence>
<evidence type="ECO:0000259" key="22">
    <source>
        <dbReference type="SMART" id="SM01222"/>
    </source>
</evidence>
<dbReference type="Pfam" id="PF07837">
    <property type="entry name" value="FTCD_N"/>
    <property type="match status" value="1"/>
</dbReference>
<dbReference type="InterPro" id="IPR012886">
    <property type="entry name" value="Formiminotransferase_N"/>
</dbReference>
<keyword evidence="9" id="KW-0963">Cytoplasm</keyword>
<evidence type="ECO:0000313" key="23">
    <source>
        <dbReference type="EMBL" id="TMQ66747.1"/>
    </source>
</evidence>
<dbReference type="Gene3D" id="3.30.990.10">
    <property type="entry name" value="Formiminotransferase, N-terminal subdomain"/>
    <property type="match status" value="1"/>
</dbReference>
<comment type="function">
    <text evidence="17">Folate-dependent enzyme, that displays both transferase and deaminase activity. Serves to channel one-carbon units from formiminoglutamate to the folate pool.</text>
</comment>
<dbReference type="Gene3D" id="3.30.70.670">
    <property type="entry name" value="Formiminotransferase, C-terminal subdomain"/>
    <property type="match status" value="1"/>
</dbReference>
<dbReference type="GO" id="GO:0019557">
    <property type="term" value="P:L-histidine catabolic process to glutamate and formate"/>
    <property type="evidence" value="ECO:0007669"/>
    <property type="project" value="UniProtKB-UniPathway"/>
</dbReference>
<organism evidence="23 24">
    <name type="scientific">Eiseniibacteriota bacterium</name>
    <dbReference type="NCBI Taxonomy" id="2212470"/>
    <lineage>
        <taxon>Bacteria</taxon>
        <taxon>Candidatus Eiseniibacteriota</taxon>
    </lineage>
</organism>
<evidence type="ECO:0000256" key="3">
    <source>
        <dbReference type="ARBA" id="ARBA00005082"/>
    </source>
</evidence>
<evidence type="ECO:0000256" key="1">
    <source>
        <dbReference type="ARBA" id="ARBA00004114"/>
    </source>
</evidence>
<evidence type="ECO:0000256" key="9">
    <source>
        <dbReference type="ARBA" id="ARBA00022490"/>
    </source>
</evidence>
<dbReference type="GO" id="GO:0005814">
    <property type="term" value="C:centriole"/>
    <property type="evidence" value="ECO:0007669"/>
    <property type="project" value="UniProtKB-SubCell"/>
</dbReference>
<evidence type="ECO:0000256" key="5">
    <source>
        <dbReference type="ARBA" id="ARBA00010825"/>
    </source>
</evidence>
<feature type="domain" description="Formiminotransferase C-terminal subdomain" evidence="21">
    <location>
        <begin position="182"/>
        <end position="296"/>
    </location>
</feature>
<dbReference type="NCBIfam" id="TIGR02024">
    <property type="entry name" value="FtcD"/>
    <property type="match status" value="1"/>
</dbReference>
<dbReference type="SUPFAM" id="SSF101262">
    <property type="entry name" value="Methenyltetrahydrofolate cyclohydrolase-like"/>
    <property type="match status" value="1"/>
</dbReference>
<evidence type="ECO:0000313" key="24">
    <source>
        <dbReference type="Proteomes" id="UP000317691"/>
    </source>
</evidence>
<gene>
    <name evidence="23" type="primary">ftcD</name>
    <name evidence="23" type="ORF">E6K79_02240</name>
</gene>
<evidence type="ECO:0000259" key="21">
    <source>
        <dbReference type="SMART" id="SM01221"/>
    </source>
</evidence>
<evidence type="ECO:0000256" key="4">
    <source>
        <dbReference type="ARBA" id="ARBA00008297"/>
    </source>
</evidence>
<dbReference type="Pfam" id="PF04961">
    <property type="entry name" value="FTCD_C"/>
    <property type="match status" value="1"/>
</dbReference>
<dbReference type="GO" id="GO:0019556">
    <property type="term" value="P:L-histidine catabolic process to glutamate and formamide"/>
    <property type="evidence" value="ECO:0007669"/>
    <property type="project" value="UniProtKB-UniPathway"/>
</dbReference>
<feature type="coiled-coil region" evidence="20">
    <location>
        <begin position="352"/>
        <end position="379"/>
    </location>
</feature>
<dbReference type="GO" id="GO:0005542">
    <property type="term" value="F:folic acid binding"/>
    <property type="evidence" value="ECO:0007669"/>
    <property type="project" value="UniProtKB-KW"/>
</dbReference>
<dbReference type="SMART" id="SM01221">
    <property type="entry name" value="FTCD"/>
    <property type="match status" value="1"/>
</dbReference>